<feature type="compositionally biased region" description="Polar residues" evidence="2">
    <location>
        <begin position="1"/>
        <end position="10"/>
    </location>
</feature>
<dbReference type="InterPro" id="IPR036864">
    <property type="entry name" value="Zn2-C6_fun-type_DNA-bd_sf"/>
</dbReference>
<dbReference type="InterPro" id="IPR050797">
    <property type="entry name" value="Carb_Metab_Trans_Reg"/>
</dbReference>
<sequence>MASRTPFDNRSTSSSSATAAPQEPLLHSAQDVQSTTAYETKTSTHLSENGELDNTEKGKIREAESSAVPKPAQSCDTCRIRKIKCAFPPNLDQDSKTRRCTRCIELEIECSFNYAVKKRGPPKGSVRRAKKPRGEDHDDNEPSGSSRGRLPDISFHASHLSPGIVQESPYQSSALYHASTRSGNSISASLSNGAPSPGTHLASARNWTTWSKQKFTLEQFLDRETVQTLLYLYIDYLWHLTPCFHIPSFLADFARQRDTYDTDFLAVVMALSTFTLLCIPKAWLPFEKAEVYGKVWDCIEGTQAILYTLQNYPPTLSTIVAHYLIAYAFHNLDMPGPSMSHSGHTIRAYTYLRLYDPNTYLALNPIDAEVAKRIHWLMHGSDKTQAALSDCPVLVRSVEYGAVDLARVLDDRYITNAAYLPPETSQPPLIVGFHHITRLFCVLEEVLALYRAGRHNVIAPEDTAVTLGHLDDLLHRNQMEMVNCIPELQLRASANADNSMSDIARLLGFYDQQTARHNAFMVAQANIYCTQALISSLIKLSGLRVMPHPRYGTETLESICHDLLHVLRSIPIECIAANGKPLCQKVRYIVSGLLDPEANEGRILIDTRAQQDLLDFLHLMSEIDKYATLEAPR</sequence>
<feature type="region of interest" description="Disordered" evidence="2">
    <location>
        <begin position="119"/>
        <end position="152"/>
    </location>
</feature>
<evidence type="ECO:0000313" key="4">
    <source>
        <dbReference type="EMBL" id="GHJ86157.1"/>
    </source>
</evidence>
<evidence type="ECO:0000259" key="3">
    <source>
        <dbReference type="PROSITE" id="PS50048"/>
    </source>
</evidence>
<dbReference type="PANTHER" id="PTHR31668">
    <property type="entry name" value="GLUCOSE TRANSPORT TRANSCRIPTION REGULATOR RGT1-RELATED-RELATED"/>
    <property type="match status" value="1"/>
</dbReference>
<dbReference type="Proteomes" id="UP000620104">
    <property type="component" value="Unassembled WGS sequence"/>
</dbReference>
<dbReference type="CDD" id="cd00067">
    <property type="entry name" value="GAL4"/>
    <property type="match status" value="1"/>
</dbReference>
<feature type="region of interest" description="Disordered" evidence="2">
    <location>
        <begin position="1"/>
        <end position="72"/>
    </location>
</feature>
<protein>
    <recommendedName>
        <fullName evidence="3">Zn(2)-C6 fungal-type domain-containing protein</fullName>
    </recommendedName>
</protein>
<dbReference type="Pfam" id="PF00172">
    <property type="entry name" value="Zn_clus"/>
    <property type="match status" value="1"/>
</dbReference>
<gene>
    <name evidence="4" type="ORF">NliqN6_2559</name>
</gene>
<proteinExistence type="predicted"/>
<dbReference type="OrthoDB" id="2595329at2759"/>
<feature type="compositionally biased region" description="Basic and acidic residues" evidence="2">
    <location>
        <begin position="54"/>
        <end position="64"/>
    </location>
</feature>
<dbReference type="GO" id="GO:0000981">
    <property type="term" value="F:DNA-binding transcription factor activity, RNA polymerase II-specific"/>
    <property type="evidence" value="ECO:0007669"/>
    <property type="project" value="InterPro"/>
</dbReference>
<dbReference type="SUPFAM" id="SSF57701">
    <property type="entry name" value="Zn2/Cys6 DNA-binding domain"/>
    <property type="match status" value="1"/>
</dbReference>
<feature type="domain" description="Zn(2)-C6 fungal-type" evidence="3">
    <location>
        <begin position="74"/>
        <end position="112"/>
    </location>
</feature>
<keyword evidence="1" id="KW-0539">Nucleus</keyword>
<accession>A0A8H3YFF1</accession>
<evidence type="ECO:0000256" key="1">
    <source>
        <dbReference type="ARBA" id="ARBA00023242"/>
    </source>
</evidence>
<dbReference type="EMBL" id="BLZA01000017">
    <property type="protein sequence ID" value="GHJ86157.1"/>
    <property type="molecule type" value="Genomic_DNA"/>
</dbReference>
<feature type="compositionally biased region" description="Basic residues" evidence="2">
    <location>
        <begin position="119"/>
        <end position="131"/>
    </location>
</feature>
<feature type="compositionally biased region" description="Low complexity" evidence="2">
    <location>
        <begin position="11"/>
        <end position="20"/>
    </location>
</feature>
<dbReference type="GO" id="GO:0008270">
    <property type="term" value="F:zinc ion binding"/>
    <property type="evidence" value="ECO:0007669"/>
    <property type="project" value="InterPro"/>
</dbReference>
<evidence type="ECO:0000313" key="5">
    <source>
        <dbReference type="Proteomes" id="UP000620104"/>
    </source>
</evidence>
<organism evidence="4 5">
    <name type="scientific">Naganishia liquefaciens</name>
    <dbReference type="NCBI Taxonomy" id="104408"/>
    <lineage>
        <taxon>Eukaryota</taxon>
        <taxon>Fungi</taxon>
        <taxon>Dikarya</taxon>
        <taxon>Basidiomycota</taxon>
        <taxon>Agaricomycotina</taxon>
        <taxon>Tremellomycetes</taxon>
        <taxon>Filobasidiales</taxon>
        <taxon>Filobasidiaceae</taxon>
        <taxon>Naganishia</taxon>
    </lineage>
</organism>
<dbReference type="Gene3D" id="4.10.240.10">
    <property type="entry name" value="Zn(2)-C6 fungal-type DNA-binding domain"/>
    <property type="match status" value="1"/>
</dbReference>
<comment type="caution">
    <text evidence="4">The sequence shown here is derived from an EMBL/GenBank/DDBJ whole genome shotgun (WGS) entry which is preliminary data.</text>
</comment>
<keyword evidence="5" id="KW-1185">Reference proteome</keyword>
<name>A0A8H3YFF1_9TREE</name>
<dbReference type="PROSITE" id="PS50048">
    <property type="entry name" value="ZN2_CY6_FUNGAL_2"/>
    <property type="match status" value="1"/>
</dbReference>
<reference evidence="4" key="1">
    <citation type="submission" date="2020-07" db="EMBL/GenBank/DDBJ databases">
        <title>Draft Genome Sequence of a Deep-Sea Yeast, Naganishia (Cryptococcus) liquefaciens strain N6.</title>
        <authorList>
            <person name="Han Y.W."/>
            <person name="Kajitani R."/>
            <person name="Morimoto H."/>
            <person name="Parhat M."/>
            <person name="Tsubouchi H."/>
            <person name="Bakenova O."/>
            <person name="Ogata M."/>
            <person name="Argunhan B."/>
            <person name="Aoki R."/>
            <person name="Kajiwara S."/>
            <person name="Itoh T."/>
            <person name="Iwasaki H."/>
        </authorList>
    </citation>
    <scope>NUCLEOTIDE SEQUENCE</scope>
    <source>
        <strain evidence="4">N6</strain>
    </source>
</reference>
<dbReference type="SMART" id="SM00066">
    <property type="entry name" value="GAL4"/>
    <property type="match status" value="1"/>
</dbReference>
<dbReference type="CDD" id="cd12148">
    <property type="entry name" value="fungal_TF_MHR"/>
    <property type="match status" value="1"/>
</dbReference>
<evidence type="ECO:0000256" key="2">
    <source>
        <dbReference type="SAM" id="MobiDB-lite"/>
    </source>
</evidence>
<feature type="compositionally biased region" description="Polar residues" evidence="2">
    <location>
        <begin position="30"/>
        <end position="47"/>
    </location>
</feature>
<dbReference type="InterPro" id="IPR001138">
    <property type="entry name" value="Zn2Cys6_DnaBD"/>
</dbReference>
<dbReference type="AlphaFoldDB" id="A0A8H3YFF1"/>
<dbReference type="PANTHER" id="PTHR31668:SF30">
    <property type="entry name" value="ZN(II)2CYS6 TRANSCRIPTION FACTOR (EUROFUNG)"/>
    <property type="match status" value="1"/>
</dbReference>